<dbReference type="OrthoDB" id="2391517at2759"/>
<evidence type="ECO:0000259" key="3">
    <source>
        <dbReference type="PROSITE" id="PS51886"/>
    </source>
</evidence>
<reference evidence="4 5" key="1">
    <citation type="submission" date="2018-06" db="EMBL/GenBank/DDBJ databases">
        <title>Comparative genomics reveals the genomic features of Rhizophagus irregularis, R. cerebriforme, R. diaphanum and Gigaspora rosea, and their symbiotic lifestyle signature.</title>
        <authorList>
            <person name="Morin E."/>
            <person name="San Clemente H."/>
            <person name="Chen E.C.H."/>
            <person name="De La Providencia I."/>
            <person name="Hainaut M."/>
            <person name="Kuo A."/>
            <person name="Kohler A."/>
            <person name="Murat C."/>
            <person name="Tang N."/>
            <person name="Roy S."/>
            <person name="Loubradou J."/>
            <person name="Henrissat B."/>
            <person name="Grigoriev I.V."/>
            <person name="Corradi N."/>
            <person name="Roux C."/>
            <person name="Martin F.M."/>
        </authorList>
    </citation>
    <scope>NUCLEOTIDE SEQUENCE [LARGE SCALE GENOMIC DNA]</scope>
    <source>
        <strain evidence="4 5">DAOM 227022</strain>
    </source>
</reference>
<feature type="domain" description="BTB" evidence="2">
    <location>
        <begin position="24"/>
        <end position="99"/>
    </location>
</feature>
<evidence type="ECO:0000256" key="1">
    <source>
        <dbReference type="SAM" id="MobiDB-lite"/>
    </source>
</evidence>
<sequence length="570" mass="67013">MTYIKLESEVSEDFGKLLKKETDYNVTIRIGEEPDFKEFHAHSIVLRCRSEYFDNIFSAGFVKKEDGNGKYLIEKPHISPQAFDIILKYLYTGHINFDKKTGPMLLNTIIASDELMLKNLIRITEDFIITNHQQFIQNDPIGILQIIYFRKSIINLQKVCLEIISSKPEILFNTDKFINLPDYLLEIILKRDDLNLKEIEIWEILIKWVLAQEAKQQQEFNNNHHYIPVKTLLRKFIHLIEFYEISFEDYYQKVIQYEGILPQNLKEDILRFYMITRNRQTFTMNIPRCLKSRIDSRILSRKHFVLLSNWIDKKKRDIKYNLIYRASRDGETASDFHRNCDNKGATIIVIKIKGSEKFIGGYSPIGWDSSESYKHGTDSFLFTFTTNLQIADVRYSNGNLQSIICYSKIFGFNDLFYCNCTWNGCNPSSYPKLDGIPRGMFYIDDYEVFQVIKETTSTRTSKIERGSMRNSSITINQIERKNMRNSSITINQIERKSMRNSSITINQIESEALKDNLTRINQTERETMRNSSNRVSQIEREDKDFGNEVISNENNNPIERVSSLLFGRRK</sequence>
<evidence type="ECO:0000313" key="5">
    <source>
        <dbReference type="Proteomes" id="UP000265703"/>
    </source>
</evidence>
<evidence type="ECO:0008006" key="6">
    <source>
        <dbReference type="Google" id="ProtNLM"/>
    </source>
</evidence>
<comment type="caution">
    <text evidence="4">The sequence shown here is derived from an EMBL/GenBank/DDBJ whole genome shotgun (WGS) entry which is preliminary data.</text>
</comment>
<protein>
    <recommendedName>
        <fullName evidence="6">BTB/POZ domain-containing protein</fullName>
    </recommendedName>
</protein>
<accession>A0A397TCV3</accession>
<keyword evidence="5" id="KW-1185">Reference proteome</keyword>
<dbReference type="Gene3D" id="1.25.40.420">
    <property type="match status" value="1"/>
</dbReference>
<dbReference type="SMART" id="SM00225">
    <property type="entry name" value="BTB"/>
    <property type="match status" value="1"/>
</dbReference>
<feature type="domain" description="TLDc" evidence="3">
    <location>
        <begin position="297"/>
        <end position="452"/>
    </location>
</feature>
<dbReference type="SUPFAM" id="SSF54695">
    <property type="entry name" value="POZ domain"/>
    <property type="match status" value="1"/>
</dbReference>
<evidence type="ECO:0000259" key="2">
    <source>
        <dbReference type="PROSITE" id="PS50097"/>
    </source>
</evidence>
<name>A0A397TCV3_9GLOM</name>
<proteinExistence type="predicted"/>
<gene>
    <name evidence="4" type="ORF">C1645_872336</name>
</gene>
<dbReference type="InterPro" id="IPR011705">
    <property type="entry name" value="BACK"/>
</dbReference>
<feature type="region of interest" description="Disordered" evidence="1">
    <location>
        <begin position="525"/>
        <end position="553"/>
    </location>
</feature>
<dbReference type="SMART" id="SM00584">
    <property type="entry name" value="TLDc"/>
    <property type="match status" value="1"/>
</dbReference>
<dbReference type="Gene3D" id="3.30.710.10">
    <property type="entry name" value="Potassium Channel Kv1.1, Chain A"/>
    <property type="match status" value="1"/>
</dbReference>
<dbReference type="InterPro" id="IPR006571">
    <property type="entry name" value="TLDc_dom"/>
</dbReference>
<dbReference type="STRING" id="658196.A0A397TCV3"/>
<organism evidence="4 5">
    <name type="scientific">Glomus cerebriforme</name>
    <dbReference type="NCBI Taxonomy" id="658196"/>
    <lineage>
        <taxon>Eukaryota</taxon>
        <taxon>Fungi</taxon>
        <taxon>Fungi incertae sedis</taxon>
        <taxon>Mucoromycota</taxon>
        <taxon>Glomeromycotina</taxon>
        <taxon>Glomeromycetes</taxon>
        <taxon>Glomerales</taxon>
        <taxon>Glomeraceae</taxon>
        <taxon>Glomus</taxon>
    </lineage>
</organism>
<evidence type="ECO:0000313" key="4">
    <source>
        <dbReference type="EMBL" id="RIA96080.1"/>
    </source>
</evidence>
<dbReference type="PROSITE" id="PS50097">
    <property type="entry name" value="BTB"/>
    <property type="match status" value="1"/>
</dbReference>
<dbReference type="AlphaFoldDB" id="A0A397TCV3"/>
<dbReference type="EMBL" id="QKYT01000051">
    <property type="protein sequence ID" value="RIA96080.1"/>
    <property type="molecule type" value="Genomic_DNA"/>
</dbReference>
<dbReference type="InterPro" id="IPR011333">
    <property type="entry name" value="SKP1/BTB/POZ_sf"/>
</dbReference>
<dbReference type="CDD" id="cd18186">
    <property type="entry name" value="BTB_POZ_ZBTB_KLHL-like"/>
    <property type="match status" value="1"/>
</dbReference>
<dbReference type="Pfam" id="PF07534">
    <property type="entry name" value="TLD"/>
    <property type="match status" value="1"/>
</dbReference>
<dbReference type="PROSITE" id="PS51886">
    <property type="entry name" value="TLDC"/>
    <property type="match status" value="1"/>
</dbReference>
<dbReference type="PANTHER" id="PTHR45774:SF3">
    <property type="entry name" value="BTB (POZ) DOMAIN-CONTAINING 2B-RELATED"/>
    <property type="match status" value="1"/>
</dbReference>
<dbReference type="Pfam" id="PF07707">
    <property type="entry name" value="BACK"/>
    <property type="match status" value="1"/>
</dbReference>
<dbReference type="InterPro" id="IPR000210">
    <property type="entry name" value="BTB/POZ_dom"/>
</dbReference>
<dbReference type="Pfam" id="PF00651">
    <property type="entry name" value="BTB"/>
    <property type="match status" value="1"/>
</dbReference>
<dbReference type="Proteomes" id="UP000265703">
    <property type="component" value="Unassembled WGS sequence"/>
</dbReference>
<feature type="compositionally biased region" description="Basic and acidic residues" evidence="1">
    <location>
        <begin position="537"/>
        <end position="546"/>
    </location>
</feature>
<dbReference type="PANTHER" id="PTHR45774">
    <property type="entry name" value="BTB/POZ DOMAIN-CONTAINING"/>
    <property type="match status" value="1"/>
</dbReference>